<organism evidence="1">
    <name type="scientific">Siphoviridae sp. ctkfY9</name>
    <dbReference type="NCBI Taxonomy" id="2823597"/>
    <lineage>
        <taxon>Viruses</taxon>
        <taxon>Duplodnaviria</taxon>
        <taxon>Heunggongvirae</taxon>
        <taxon>Uroviricota</taxon>
        <taxon>Caudoviricetes</taxon>
    </lineage>
</organism>
<sequence length="494" mass="55503">MTAITTLYKWFSDLMKPTGAQFKALIDSFWHKAEKIPISSIEGLDKLVEGTASARQLQNHINDTHAHKELLDKKVDKVPGKKLSTEDFTTELRQKLEGLRQVDISLLLPRGNFTGTAQDLKDLIDGLTRILQSPDTELDELREIVAYIKQNKHILSTLGINNIAGLEEALANKADKDHNHDDRYASITHHHNEYAHRTHRHNWDDIDGKPNNLATTENIKTAVEGIQIGGRNLLRETKEFIVNGQSNHMGFTWSNNAGEVIAERFNGNVIRKIKGDWQGIKANIPDILGEPVTISFWAKTNGKGNFGNYANKNKNPNQIENFTEYSNKSILINDNQWHRYTIFNPKGMCFGEESTNGFIEFYNVLGDIYYSSIKIEIGNKPTDWSPAPEDLATTEELMRKITRVGYEVGTDTVIPQAQQNDTIFVNASCTLGLQNIENLGSVSFIKTFDNGAVTFTCAGKNIIYPFDNTFNGKKGSTAVVSIHDNDCYIRISNV</sequence>
<reference evidence="1" key="1">
    <citation type="journal article" date="2021" name="Proc. Natl. Acad. Sci. U.S.A.">
        <title>A Catalog of Tens of Thousands of Viruses from Human Metagenomes Reveals Hidden Associations with Chronic Diseases.</title>
        <authorList>
            <person name="Tisza M.J."/>
            <person name="Buck C.B."/>
        </authorList>
    </citation>
    <scope>NUCLEOTIDE SEQUENCE</scope>
    <source>
        <strain evidence="1">CtkfY9</strain>
    </source>
</reference>
<proteinExistence type="predicted"/>
<dbReference type="EMBL" id="BK014688">
    <property type="protein sequence ID" value="DAD67849.1"/>
    <property type="molecule type" value="Genomic_DNA"/>
</dbReference>
<protein>
    <submittedName>
        <fullName evidence="1">Uncharacterized protein</fullName>
    </submittedName>
</protein>
<evidence type="ECO:0000313" key="1">
    <source>
        <dbReference type="EMBL" id="DAD67849.1"/>
    </source>
</evidence>
<accession>A0A8S5LD71</accession>
<name>A0A8S5LD71_9CAUD</name>